<dbReference type="EMBL" id="BPLR01017215">
    <property type="protein sequence ID" value="GIY89497.1"/>
    <property type="molecule type" value="Genomic_DNA"/>
</dbReference>
<sequence>MNPSFHNDMFPQPLLSTISKFTKLFLNEHYFLRDNFIKLSFVPAPNHYFYANANDFLKEGWLWRSSTSENYRVSLPLWRELPLYLAYGRRDKVHPIKHDRTIHNDNSLCTIFFVTECPTSPCRITLASTILDAPELPLRDGRWLFHVPVITVLLQETEGPLLLWRIQSPILSLVKRGVEGAR</sequence>
<evidence type="ECO:0008006" key="3">
    <source>
        <dbReference type="Google" id="ProtNLM"/>
    </source>
</evidence>
<accession>A0AAV4X2X6</accession>
<dbReference type="Proteomes" id="UP001054945">
    <property type="component" value="Unassembled WGS sequence"/>
</dbReference>
<dbReference type="AlphaFoldDB" id="A0AAV4X2X6"/>
<reference evidence="1 2" key="1">
    <citation type="submission" date="2021-06" db="EMBL/GenBank/DDBJ databases">
        <title>Caerostris extrusa draft genome.</title>
        <authorList>
            <person name="Kono N."/>
            <person name="Arakawa K."/>
        </authorList>
    </citation>
    <scope>NUCLEOTIDE SEQUENCE [LARGE SCALE GENOMIC DNA]</scope>
</reference>
<comment type="caution">
    <text evidence="1">The sequence shown here is derived from an EMBL/GenBank/DDBJ whole genome shotgun (WGS) entry which is preliminary data.</text>
</comment>
<gene>
    <name evidence="1" type="ORF">CEXT_129541</name>
</gene>
<protein>
    <recommendedName>
        <fullName evidence="3">Maturase K</fullName>
    </recommendedName>
</protein>
<evidence type="ECO:0000313" key="1">
    <source>
        <dbReference type="EMBL" id="GIY89497.1"/>
    </source>
</evidence>
<name>A0AAV4X2X6_CAEEX</name>
<proteinExistence type="predicted"/>
<evidence type="ECO:0000313" key="2">
    <source>
        <dbReference type="Proteomes" id="UP001054945"/>
    </source>
</evidence>
<organism evidence="1 2">
    <name type="scientific">Caerostris extrusa</name>
    <name type="common">Bark spider</name>
    <name type="synonym">Caerostris bankana</name>
    <dbReference type="NCBI Taxonomy" id="172846"/>
    <lineage>
        <taxon>Eukaryota</taxon>
        <taxon>Metazoa</taxon>
        <taxon>Ecdysozoa</taxon>
        <taxon>Arthropoda</taxon>
        <taxon>Chelicerata</taxon>
        <taxon>Arachnida</taxon>
        <taxon>Araneae</taxon>
        <taxon>Araneomorphae</taxon>
        <taxon>Entelegynae</taxon>
        <taxon>Araneoidea</taxon>
        <taxon>Araneidae</taxon>
        <taxon>Caerostris</taxon>
    </lineage>
</organism>
<keyword evidence="2" id="KW-1185">Reference proteome</keyword>